<dbReference type="AlphaFoldDB" id="A0A2G2YX43"/>
<evidence type="ECO:0000313" key="2">
    <source>
        <dbReference type="Proteomes" id="UP000222542"/>
    </source>
</evidence>
<evidence type="ECO:0008006" key="3">
    <source>
        <dbReference type="Google" id="ProtNLM"/>
    </source>
</evidence>
<dbReference type="Gramene" id="PHT74283">
    <property type="protein sequence ID" value="PHT74283"/>
    <property type="gene ID" value="T459_21560"/>
</dbReference>
<name>A0A2G2YX43_CAPAN</name>
<proteinExistence type="predicted"/>
<organism evidence="1 2">
    <name type="scientific">Capsicum annuum</name>
    <name type="common">Capsicum pepper</name>
    <dbReference type="NCBI Taxonomy" id="4072"/>
    <lineage>
        <taxon>Eukaryota</taxon>
        <taxon>Viridiplantae</taxon>
        <taxon>Streptophyta</taxon>
        <taxon>Embryophyta</taxon>
        <taxon>Tracheophyta</taxon>
        <taxon>Spermatophyta</taxon>
        <taxon>Magnoliopsida</taxon>
        <taxon>eudicotyledons</taxon>
        <taxon>Gunneridae</taxon>
        <taxon>Pentapetalae</taxon>
        <taxon>asterids</taxon>
        <taxon>lamiids</taxon>
        <taxon>Solanales</taxon>
        <taxon>Solanaceae</taxon>
        <taxon>Solanoideae</taxon>
        <taxon>Capsiceae</taxon>
        <taxon>Capsicum</taxon>
    </lineage>
</organism>
<dbReference type="PANTHER" id="PTHR11439">
    <property type="entry name" value="GAG-POL-RELATED RETROTRANSPOSON"/>
    <property type="match status" value="1"/>
</dbReference>
<reference evidence="1 2" key="1">
    <citation type="journal article" date="2014" name="Nat. Genet.">
        <title>Genome sequence of the hot pepper provides insights into the evolution of pungency in Capsicum species.</title>
        <authorList>
            <person name="Kim S."/>
            <person name="Park M."/>
            <person name="Yeom S.I."/>
            <person name="Kim Y.M."/>
            <person name="Lee J.M."/>
            <person name="Lee H.A."/>
            <person name="Seo E."/>
            <person name="Choi J."/>
            <person name="Cheong K."/>
            <person name="Kim K.T."/>
            <person name="Jung K."/>
            <person name="Lee G.W."/>
            <person name="Oh S.K."/>
            <person name="Bae C."/>
            <person name="Kim S.B."/>
            <person name="Lee H.Y."/>
            <person name="Kim S.Y."/>
            <person name="Kim M.S."/>
            <person name="Kang B.C."/>
            <person name="Jo Y.D."/>
            <person name="Yang H.B."/>
            <person name="Jeong H.J."/>
            <person name="Kang W.H."/>
            <person name="Kwon J.K."/>
            <person name="Shin C."/>
            <person name="Lim J.Y."/>
            <person name="Park J.H."/>
            <person name="Huh J.H."/>
            <person name="Kim J.S."/>
            <person name="Kim B.D."/>
            <person name="Cohen O."/>
            <person name="Paran I."/>
            <person name="Suh M.C."/>
            <person name="Lee S.B."/>
            <person name="Kim Y.K."/>
            <person name="Shin Y."/>
            <person name="Noh S.J."/>
            <person name="Park J."/>
            <person name="Seo Y.S."/>
            <person name="Kwon S.Y."/>
            <person name="Kim H.A."/>
            <person name="Park J.M."/>
            <person name="Kim H.J."/>
            <person name="Choi S.B."/>
            <person name="Bosland P.W."/>
            <person name="Reeves G."/>
            <person name="Jo S.H."/>
            <person name="Lee B.W."/>
            <person name="Cho H.T."/>
            <person name="Choi H.S."/>
            <person name="Lee M.S."/>
            <person name="Yu Y."/>
            <person name="Do Choi Y."/>
            <person name="Park B.S."/>
            <person name="van Deynze A."/>
            <person name="Ashrafi H."/>
            <person name="Hill T."/>
            <person name="Kim W.T."/>
            <person name="Pai H.S."/>
            <person name="Ahn H.K."/>
            <person name="Yeam I."/>
            <person name="Giovannoni J.J."/>
            <person name="Rose J.K."/>
            <person name="Sorensen I."/>
            <person name="Lee S.J."/>
            <person name="Kim R.W."/>
            <person name="Choi I.Y."/>
            <person name="Choi B.S."/>
            <person name="Lim J.S."/>
            <person name="Lee Y.H."/>
            <person name="Choi D."/>
        </authorList>
    </citation>
    <scope>NUCLEOTIDE SEQUENCE [LARGE SCALE GENOMIC DNA]</scope>
    <source>
        <strain evidence="2">cv. CM334</strain>
    </source>
</reference>
<evidence type="ECO:0000313" key="1">
    <source>
        <dbReference type="EMBL" id="PHT74283.1"/>
    </source>
</evidence>
<accession>A0A2G2YX43</accession>
<dbReference type="OMA" id="THWTACK"/>
<sequence length="150" mass="16995">MEYATSTKSLMASTCNLQLYDACLTHPDLAFAVNKLCQFLSAPTTTHWTACKRVLWYVKATLHQGLFITHSPNSQLQAFCDADWAGNQDDRRSTEGFAMYMGRNLISWSTKKQPTIARSSTEAEYRSVANTTAEIIWLRSLLQELKQPTH</sequence>
<keyword evidence="2" id="KW-1185">Reference proteome</keyword>
<dbReference type="CDD" id="cd09272">
    <property type="entry name" value="RNase_HI_RT_Ty1"/>
    <property type="match status" value="1"/>
</dbReference>
<dbReference type="STRING" id="4072.A0A2G2YX43"/>
<dbReference type="PANTHER" id="PTHR11439:SF450">
    <property type="entry name" value="REVERSE TRANSCRIPTASE TY1_COPIA-TYPE DOMAIN-CONTAINING PROTEIN"/>
    <property type="match status" value="1"/>
</dbReference>
<reference evidence="1 2" key="2">
    <citation type="journal article" date="2017" name="Genome Biol.">
        <title>New reference genome sequences of hot pepper reveal the massive evolution of plant disease-resistance genes by retroduplication.</title>
        <authorList>
            <person name="Kim S."/>
            <person name="Park J."/>
            <person name="Yeom S.I."/>
            <person name="Kim Y.M."/>
            <person name="Seo E."/>
            <person name="Kim K.T."/>
            <person name="Kim M.S."/>
            <person name="Lee J.M."/>
            <person name="Cheong K."/>
            <person name="Shin H.S."/>
            <person name="Kim S.B."/>
            <person name="Han K."/>
            <person name="Lee J."/>
            <person name="Park M."/>
            <person name="Lee H.A."/>
            <person name="Lee H.Y."/>
            <person name="Lee Y."/>
            <person name="Oh S."/>
            <person name="Lee J.H."/>
            <person name="Choi E."/>
            <person name="Choi E."/>
            <person name="Lee S.E."/>
            <person name="Jeon J."/>
            <person name="Kim H."/>
            <person name="Choi G."/>
            <person name="Song H."/>
            <person name="Lee J."/>
            <person name="Lee S.C."/>
            <person name="Kwon J.K."/>
            <person name="Lee H.Y."/>
            <person name="Koo N."/>
            <person name="Hong Y."/>
            <person name="Kim R.W."/>
            <person name="Kang W.H."/>
            <person name="Huh J.H."/>
            <person name="Kang B.C."/>
            <person name="Yang T.J."/>
            <person name="Lee Y.H."/>
            <person name="Bennetzen J.L."/>
            <person name="Choi D."/>
        </authorList>
    </citation>
    <scope>NUCLEOTIDE SEQUENCE [LARGE SCALE GENOMIC DNA]</scope>
    <source>
        <strain evidence="2">cv. CM334</strain>
    </source>
</reference>
<protein>
    <recommendedName>
        <fullName evidence="3">Mitochondrial protein</fullName>
    </recommendedName>
</protein>
<gene>
    <name evidence="1" type="ORF">T459_21560</name>
</gene>
<dbReference type="Proteomes" id="UP000222542">
    <property type="component" value="Unassembled WGS sequence"/>
</dbReference>
<dbReference type="EMBL" id="AYRZ02000008">
    <property type="protein sequence ID" value="PHT74283.1"/>
    <property type="molecule type" value="Genomic_DNA"/>
</dbReference>
<comment type="caution">
    <text evidence="1">The sequence shown here is derived from an EMBL/GenBank/DDBJ whole genome shotgun (WGS) entry which is preliminary data.</text>
</comment>